<dbReference type="EMBL" id="JAPWTK010000020">
    <property type="protein sequence ID" value="KAJ8957986.1"/>
    <property type="molecule type" value="Genomic_DNA"/>
</dbReference>
<dbReference type="PRINTS" id="PR00081">
    <property type="entry name" value="GDHRDH"/>
</dbReference>
<dbReference type="Pfam" id="PF00106">
    <property type="entry name" value="adh_short"/>
    <property type="match status" value="1"/>
</dbReference>
<sequence>MYMYFVIIICSVVLMLLLLKIYIKSTTGWCHSQVCLKGKTVLVTGANCGIGFETAIDLAKRDARVILACRNEEAAKEAVDKIVKETRNDNIVYKLDIISNEKHIDILINNAGAGGLGNTVSEDGLLATMQVNYFAPFLLTNLLLDILKKSPSGRIVNVASMVAKNAKIDIQKLNEFKGDMEQYGRSKLCNILFTIELASRLKDSNITTYSLHPGVVRTELCRRMPYLMRKITNFVIETFFKTAPEGAQTSIYLAVANDIEKFNGQHFHDCHLVERYPSCNDTLAKDLWIKTEKILKQY</sequence>
<evidence type="ECO:0000313" key="5">
    <source>
        <dbReference type="Proteomes" id="UP001162162"/>
    </source>
</evidence>
<dbReference type="GO" id="GO:0016491">
    <property type="term" value="F:oxidoreductase activity"/>
    <property type="evidence" value="ECO:0007669"/>
    <property type="project" value="UniProtKB-KW"/>
</dbReference>
<keyword evidence="5" id="KW-1185">Reference proteome</keyword>
<evidence type="ECO:0000256" key="2">
    <source>
        <dbReference type="RuleBase" id="RU000363"/>
    </source>
</evidence>
<dbReference type="SUPFAM" id="SSF51735">
    <property type="entry name" value="NAD(P)-binding Rossmann-fold domains"/>
    <property type="match status" value="1"/>
</dbReference>
<feature type="transmembrane region" description="Helical" evidence="3">
    <location>
        <begin position="6"/>
        <end position="23"/>
    </location>
</feature>
<keyword evidence="3" id="KW-0812">Transmembrane</keyword>
<keyword evidence="3" id="KW-0472">Membrane</keyword>
<keyword evidence="1" id="KW-0560">Oxidoreductase</keyword>
<dbReference type="Gene3D" id="3.40.50.720">
    <property type="entry name" value="NAD(P)-binding Rossmann-like Domain"/>
    <property type="match status" value="1"/>
</dbReference>
<dbReference type="InterPro" id="IPR002347">
    <property type="entry name" value="SDR_fam"/>
</dbReference>
<dbReference type="InterPro" id="IPR036291">
    <property type="entry name" value="NAD(P)-bd_dom_sf"/>
</dbReference>
<gene>
    <name evidence="4" type="ORF">NQ318_001987</name>
</gene>
<protein>
    <submittedName>
        <fullName evidence="4">Uncharacterized protein</fullName>
    </submittedName>
</protein>
<proteinExistence type="inferred from homology"/>
<reference evidence="4" key="1">
    <citation type="journal article" date="2023" name="Insect Mol. Biol.">
        <title>Genome sequencing provides insights into the evolution of gene families encoding plant cell wall-degrading enzymes in longhorned beetles.</title>
        <authorList>
            <person name="Shin N.R."/>
            <person name="Okamura Y."/>
            <person name="Kirsch R."/>
            <person name="Pauchet Y."/>
        </authorList>
    </citation>
    <scope>NUCLEOTIDE SEQUENCE</scope>
    <source>
        <strain evidence="4">AMC_N1</strain>
    </source>
</reference>
<organism evidence="4 5">
    <name type="scientific">Aromia moschata</name>
    <dbReference type="NCBI Taxonomy" id="1265417"/>
    <lineage>
        <taxon>Eukaryota</taxon>
        <taxon>Metazoa</taxon>
        <taxon>Ecdysozoa</taxon>
        <taxon>Arthropoda</taxon>
        <taxon>Hexapoda</taxon>
        <taxon>Insecta</taxon>
        <taxon>Pterygota</taxon>
        <taxon>Neoptera</taxon>
        <taxon>Endopterygota</taxon>
        <taxon>Coleoptera</taxon>
        <taxon>Polyphaga</taxon>
        <taxon>Cucujiformia</taxon>
        <taxon>Chrysomeloidea</taxon>
        <taxon>Cerambycidae</taxon>
        <taxon>Cerambycinae</taxon>
        <taxon>Callichromatini</taxon>
        <taxon>Aromia</taxon>
    </lineage>
</organism>
<dbReference type="PANTHER" id="PTHR43157:SF31">
    <property type="entry name" value="PHOSPHATIDYLINOSITOL-GLYCAN BIOSYNTHESIS CLASS F PROTEIN"/>
    <property type="match status" value="1"/>
</dbReference>
<evidence type="ECO:0000256" key="1">
    <source>
        <dbReference type="ARBA" id="ARBA00023002"/>
    </source>
</evidence>
<dbReference type="PRINTS" id="PR00080">
    <property type="entry name" value="SDRFAMILY"/>
</dbReference>
<keyword evidence="3" id="KW-1133">Transmembrane helix</keyword>
<evidence type="ECO:0000313" key="4">
    <source>
        <dbReference type="EMBL" id="KAJ8957986.1"/>
    </source>
</evidence>
<evidence type="ECO:0000256" key="3">
    <source>
        <dbReference type="SAM" id="Phobius"/>
    </source>
</evidence>
<dbReference type="PANTHER" id="PTHR43157">
    <property type="entry name" value="PHOSPHATIDYLINOSITOL-GLYCAN BIOSYNTHESIS CLASS F PROTEIN-RELATED"/>
    <property type="match status" value="1"/>
</dbReference>
<accession>A0AAV8Z1E7</accession>
<dbReference type="AlphaFoldDB" id="A0AAV8Z1E7"/>
<comment type="similarity">
    <text evidence="2">Belongs to the short-chain dehydrogenases/reductases (SDR) family.</text>
</comment>
<comment type="caution">
    <text evidence="4">The sequence shown here is derived from an EMBL/GenBank/DDBJ whole genome shotgun (WGS) entry which is preliminary data.</text>
</comment>
<name>A0AAV8Z1E7_9CUCU</name>
<dbReference type="Proteomes" id="UP001162162">
    <property type="component" value="Unassembled WGS sequence"/>
</dbReference>